<evidence type="ECO:0000313" key="7">
    <source>
        <dbReference type="WBParaSite" id="SSLN_0002068201-mRNA-1"/>
    </source>
</evidence>
<feature type="active site" evidence="2">
    <location>
        <position position="45"/>
    </location>
</feature>
<sequence>LGAVAGAALTVHPDVDKIAFTGSTEIGQLVAQSANKVNTKRITLELGGKSPVLVFKDADLDQAVKETQHGLFLNQGQCCCSGTRIYVEEPIYNQFLERSVAAAKARIVGDPFDPKTDQVNCENRPTCLTEVLCADVLFACSISFHVFHIYFYSRFPIT</sequence>
<organism evidence="7">
    <name type="scientific">Schistocephalus solidus</name>
    <name type="common">Tapeworm</name>
    <dbReference type="NCBI Taxonomy" id="70667"/>
    <lineage>
        <taxon>Eukaryota</taxon>
        <taxon>Metazoa</taxon>
        <taxon>Spiralia</taxon>
        <taxon>Lophotrochozoa</taxon>
        <taxon>Platyhelminthes</taxon>
        <taxon>Cestoda</taxon>
        <taxon>Eucestoda</taxon>
        <taxon>Diphyllobothriidea</taxon>
        <taxon>Diphyllobothriidae</taxon>
        <taxon>Schistocephalus</taxon>
    </lineage>
</organism>
<dbReference type="Pfam" id="PF00171">
    <property type="entry name" value="Aldedh"/>
    <property type="match status" value="1"/>
</dbReference>
<keyword evidence="1 3" id="KW-0560">Oxidoreductase</keyword>
<dbReference type="STRING" id="70667.A0A183TTZ3"/>
<evidence type="ECO:0000259" key="4">
    <source>
        <dbReference type="Pfam" id="PF00171"/>
    </source>
</evidence>
<dbReference type="GO" id="GO:0016620">
    <property type="term" value="F:oxidoreductase activity, acting on the aldehyde or oxo group of donors, NAD or NADP as acceptor"/>
    <property type="evidence" value="ECO:0007669"/>
    <property type="project" value="InterPro"/>
</dbReference>
<evidence type="ECO:0000313" key="5">
    <source>
        <dbReference type="EMBL" id="VDM06327.1"/>
    </source>
</evidence>
<dbReference type="WBParaSite" id="SSLN_0002068201-mRNA-1">
    <property type="protein sequence ID" value="SSLN_0002068201-mRNA-1"/>
    <property type="gene ID" value="SSLN_0002068201"/>
</dbReference>
<dbReference type="PANTHER" id="PTHR11699">
    <property type="entry name" value="ALDEHYDE DEHYDROGENASE-RELATED"/>
    <property type="match status" value="1"/>
</dbReference>
<dbReference type="OrthoDB" id="5811799at2759"/>
<dbReference type="Proteomes" id="UP000275846">
    <property type="component" value="Unassembled WGS sequence"/>
</dbReference>
<dbReference type="Gene3D" id="3.40.605.10">
    <property type="entry name" value="Aldehyde Dehydrogenase, Chain A, domain 1"/>
    <property type="match status" value="1"/>
</dbReference>
<dbReference type="PROSITE" id="PS00687">
    <property type="entry name" value="ALDEHYDE_DEHYDR_GLU"/>
    <property type="match status" value="1"/>
</dbReference>
<evidence type="ECO:0000256" key="2">
    <source>
        <dbReference type="PROSITE-ProRule" id="PRU10007"/>
    </source>
</evidence>
<dbReference type="SUPFAM" id="SSF53720">
    <property type="entry name" value="ALDH-like"/>
    <property type="match status" value="1"/>
</dbReference>
<dbReference type="Gene3D" id="3.40.309.10">
    <property type="entry name" value="Aldehyde Dehydrogenase, Chain A, domain 2"/>
    <property type="match status" value="1"/>
</dbReference>
<evidence type="ECO:0000256" key="1">
    <source>
        <dbReference type="ARBA" id="ARBA00023002"/>
    </source>
</evidence>
<feature type="domain" description="Aldehyde dehydrogenase" evidence="4">
    <location>
        <begin position="2"/>
        <end position="117"/>
    </location>
</feature>
<proteinExistence type="inferred from homology"/>
<dbReference type="InterPro" id="IPR029510">
    <property type="entry name" value="Ald_DH_CS_GLU"/>
</dbReference>
<reference evidence="5 6" key="2">
    <citation type="submission" date="2018-11" db="EMBL/GenBank/DDBJ databases">
        <authorList>
            <consortium name="Pathogen Informatics"/>
        </authorList>
    </citation>
    <scope>NUCLEOTIDE SEQUENCE [LARGE SCALE GENOMIC DNA]</scope>
    <source>
        <strain evidence="5 6">NST_G2</strain>
    </source>
</reference>
<dbReference type="EMBL" id="UYSU01050707">
    <property type="protein sequence ID" value="VDM06327.1"/>
    <property type="molecule type" value="Genomic_DNA"/>
</dbReference>
<dbReference type="InterPro" id="IPR015590">
    <property type="entry name" value="Aldehyde_DH_dom"/>
</dbReference>
<dbReference type="InterPro" id="IPR016161">
    <property type="entry name" value="Ald_DH/histidinol_DH"/>
</dbReference>
<evidence type="ECO:0000256" key="3">
    <source>
        <dbReference type="RuleBase" id="RU003345"/>
    </source>
</evidence>
<accession>A0A183TTZ3</accession>
<keyword evidence="6" id="KW-1185">Reference proteome</keyword>
<dbReference type="AlphaFoldDB" id="A0A183TTZ3"/>
<protein>
    <submittedName>
        <fullName evidence="7">Aldedh domain-containing protein</fullName>
    </submittedName>
</protein>
<gene>
    <name evidence="5" type="ORF">SSLN_LOCUS19941</name>
</gene>
<reference evidence="7" key="1">
    <citation type="submission" date="2016-06" db="UniProtKB">
        <authorList>
            <consortium name="WormBaseParasite"/>
        </authorList>
    </citation>
    <scope>IDENTIFICATION</scope>
</reference>
<comment type="similarity">
    <text evidence="3">Belongs to the aldehyde dehydrogenase family.</text>
</comment>
<dbReference type="InterPro" id="IPR016162">
    <property type="entry name" value="Ald_DH_N"/>
</dbReference>
<dbReference type="InterPro" id="IPR016163">
    <property type="entry name" value="Ald_DH_C"/>
</dbReference>
<evidence type="ECO:0000313" key="6">
    <source>
        <dbReference type="Proteomes" id="UP000275846"/>
    </source>
</evidence>
<name>A0A183TTZ3_SCHSO</name>